<dbReference type="Pfam" id="PF02016">
    <property type="entry name" value="Peptidase_S66"/>
    <property type="match status" value="1"/>
</dbReference>
<dbReference type="InterPro" id="IPR003507">
    <property type="entry name" value="S66_fam"/>
</dbReference>
<dbReference type="Proteomes" id="UP000654670">
    <property type="component" value="Unassembled WGS sequence"/>
</dbReference>
<name>A0A917W391_9BACL</name>
<dbReference type="InterPro" id="IPR040921">
    <property type="entry name" value="Peptidase_S66C"/>
</dbReference>
<dbReference type="GO" id="GO:0004180">
    <property type="term" value="F:carboxypeptidase activity"/>
    <property type="evidence" value="ECO:0007669"/>
    <property type="project" value="UniProtKB-KW"/>
</dbReference>
<comment type="caution">
    <text evidence="9">The sequence shown here is derived from an EMBL/GenBank/DDBJ whole genome shotgun (WGS) entry which is preliminary data.</text>
</comment>
<dbReference type="PANTHER" id="PTHR30237">
    <property type="entry name" value="MURAMOYLTETRAPEPTIDE CARBOXYPEPTIDASE"/>
    <property type="match status" value="1"/>
</dbReference>
<dbReference type="CDD" id="cd07025">
    <property type="entry name" value="Peptidase_S66"/>
    <property type="match status" value="1"/>
</dbReference>
<evidence type="ECO:0000259" key="8">
    <source>
        <dbReference type="Pfam" id="PF17676"/>
    </source>
</evidence>
<organism evidence="9 10">
    <name type="scientific">Sporolactobacillus putidus</name>
    <dbReference type="NCBI Taxonomy" id="492735"/>
    <lineage>
        <taxon>Bacteria</taxon>
        <taxon>Bacillati</taxon>
        <taxon>Bacillota</taxon>
        <taxon>Bacilli</taxon>
        <taxon>Bacillales</taxon>
        <taxon>Sporolactobacillaceae</taxon>
        <taxon>Sporolactobacillus</taxon>
    </lineage>
</organism>
<evidence type="ECO:0000256" key="2">
    <source>
        <dbReference type="ARBA" id="ARBA00022645"/>
    </source>
</evidence>
<dbReference type="SUPFAM" id="SSF141986">
    <property type="entry name" value="LD-carboxypeptidase A C-terminal domain-like"/>
    <property type="match status" value="1"/>
</dbReference>
<keyword evidence="4" id="KW-0378">Hydrolase</keyword>
<feature type="domain" description="LD-carboxypeptidase N-terminal" evidence="7">
    <location>
        <begin position="2"/>
        <end position="115"/>
    </location>
</feature>
<reference evidence="9" key="1">
    <citation type="journal article" date="2014" name="Int. J. Syst. Evol. Microbiol.">
        <title>Complete genome sequence of Corynebacterium casei LMG S-19264T (=DSM 44701T), isolated from a smear-ripened cheese.</title>
        <authorList>
            <consortium name="US DOE Joint Genome Institute (JGI-PGF)"/>
            <person name="Walter F."/>
            <person name="Albersmeier A."/>
            <person name="Kalinowski J."/>
            <person name="Ruckert C."/>
        </authorList>
    </citation>
    <scope>NUCLEOTIDE SEQUENCE</scope>
    <source>
        <strain evidence="9">JCM 15325</strain>
    </source>
</reference>
<dbReference type="InterPro" id="IPR029062">
    <property type="entry name" value="Class_I_gatase-like"/>
</dbReference>
<dbReference type="InterPro" id="IPR027478">
    <property type="entry name" value="LdcA_N"/>
</dbReference>
<dbReference type="Pfam" id="PF17676">
    <property type="entry name" value="Peptidase_S66C"/>
    <property type="match status" value="1"/>
</dbReference>
<comment type="similarity">
    <text evidence="1">Belongs to the peptidase S66 family.</text>
</comment>
<dbReference type="PANTHER" id="PTHR30237:SF2">
    <property type="entry name" value="MUREIN TETRAPEPTIDE CARBOXYPEPTIDASE"/>
    <property type="match status" value="1"/>
</dbReference>
<dbReference type="Gene3D" id="3.40.50.10740">
    <property type="entry name" value="Class I glutamine amidotransferase-like"/>
    <property type="match status" value="1"/>
</dbReference>
<proteinExistence type="inferred from homology"/>
<dbReference type="InterPro" id="IPR027461">
    <property type="entry name" value="Carboxypeptidase_A_C_sf"/>
</dbReference>
<protein>
    <submittedName>
        <fullName evidence="9">Murein peptide carboxypeptidase</fullName>
    </submittedName>
</protein>
<evidence type="ECO:0000256" key="1">
    <source>
        <dbReference type="ARBA" id="ARBA00010233"/>
    </source>
</evidence>
<evidence type="ECO:0000256" key="6">
    <source>
        <dbReference type="PIRSR" id="PIRSR028757-1"/>
    </source>
</evidence>
<feature type="active site" description="Nucleophile" evidence="6">
    <location>
        <position position="95"/>
    </location>
</feature>
<feature type="active site" description="Charge relay system" evidence="6">
    <location>
        <position position="193"/>
    </location>
</feature>
<keyword evidence="2 9" id="KW-0121">Carboxypeptidase</keyword>
<sequence length="292" mass="32609">MISPAGPPELLNLDRAVDWLKQLGFQIKVGKYVRNVNGYLAGSDQERLSDFHEMFLDDTVRAIICSRGGYGSARFADQIDFNLIRRHPKIFWGYSDITYLHTAIRQITGLVTFHGPMLASDWGMADVPLLSRLLFSQLLQPGWLRYDEQVSNLYVIADGVAEGPLVGGNLSLLVSTLGTPFEIDTKKKLLLIEDIGEDPYKVDSMLNQLRLSGKLDQAAGFVIGNFRLDRLIEEDDSPSFDEVFKTYFGSSGKPALSGFLIGHCRPNFSVPLGTEAFLDTEKKQLWVQPGVF</sequence>
<accession>A0A917W391</accession>
<dbReference type="SUPFAM" id="SSF52317">
    <property type="entry name" value="Class I glutamine amidotransferase-like"/>
    <property type="match status" value="1"/>
</dbReference>
<reference evidence="9" key="2">
    <citation type="submission" date="2020-09" db="EMBL/GenBank/DDBJ databases">
        <authorList>
            <person name="Sun Q."/>
            <person name="Ohkuma M."/>
        </authorList>
    </citation>
    <scope>NUCLEOTIDE SEQUENCE</scope>
    <source>
        <strain evidence="9">JCM 15325</strain>
    </source>
</reference>
<evidence type="ECO:0000256" key="4">
    <source>
        <dbReference type="ARBA" id="ARBA00022801"/>
    </source>
</evidence>
<dbReference type="PIRSF" id="PIRSF028757">
    <property type="entry name" value="LD-carboxypeptidase"/>
    <property type="match status" value="1"/>
</dbReference>
<dbReference type="Gene3D" id="3.50.30.60">
    <property type="entry name" value="LD-carboxypeptidase A C-terminal domain-like"/>
    <property type="match status" value="1"/>
</dbReference>
<dbReference type="InterPro" id="IPR040449">
    <property type="entry name" value="Peptidase_S66_N"/>
</dbReference>
<evidence type="ECO:0000259" key="7">
    <source>
        <dbReference type="Pfam" id="PF02016"/>
    </source>
</evidence>
<dbReference type="EMBL" id="BMOK01000015">
    <property type="protein sequence ID" value="GGL62751.1"/>
    <property type="molecule type" value="Genomic_DNA"/>
</dbReference>
<keyword evidence="5" id="KW-0720">Serine protease</keyword>
<evidence type="ECO:0000256" key="3">
    <source>
        <dbReference type="ARBA" id="ARBA00022670"/>
    </source>
</evidence>
<dbReference type="GO" id="GO:0008236">
    <property type="term" value="F:serine-type peptidase activity"/>
    <property type="evidence" value="ECO:0007669"/>
    <property type="project" value="UniProtKB-KW"/>
</dbReference>
<evidence type="ECO:0000313" key="9">
    <source>
        <dbReference type="EMBL" id="GGL62751.1"/>
    </source>
</evidence>
<dbReference type="GO" id="GO:0006508">
    <property type="term" value="P:proteolysis"/>
    <property type="evidence" value="ECO:0007669"/>
    <property type="project" value="UniProtKB-KW"/>
</dbReference>
<gene>
    <name evidence="9" type="primary">ykfA</name>
    <name evidence="9" type="ORF">GCM10007968_28390</name>
</gene>
<feature type="domain" description="LD-carboxypeptidase C-terminal" evidence="8">
    <location>
        <begin position="162"/>
        <end position="276"/>
    </location>
</feature>
<feature type="active site" description="Charge relay system" evidence="6">
    <location>
        <position position="263"/>
    </location>
</feature>
<keyword evidence="3" id="KW-0645">Protease</keyword>
<dbReference type="AlphaFoldDB" id="A0A917W391"/>
<evidence type="ECO:0000256" key="5">
    <source>
        <dbReference type="ARBA" id="ARBA00022825"/>
    </source>
</evidence>
<evidence type="ECO:0000313" key="10">
    <source>
        <dbReference type="Proteomes" id="UP000654670"/>
    </source>
</evidence>
<keyword evidence="10" id="KW-1185">Reference proteome</keyword>